<organism evidence="3 4">
    <name type="scientific">Enterococcus faecium 10/96A</name>
    <dbReference type="NCBI Taxonomy" id="1391465"/>
    <lineage>
        <taxon>Bacteria</taxon>
        <taxon>Bacillati</taxon>
        <taxon>Bacillota</taxon>
        <taxon>Bacilli</taxon>
        <taxon>Lactobacillales</taxon>
        <taxon>Enterococcaceae</taxon>
        <taxon>Enterococcus</taxon>
    </lineage>
</organism>
<proteinExistence type="predicted"/>
<evidence type="ECO:0000313" key="3">
    <source>
        <dbReference type="EMBL" id="ERT48210.1"/>
    </source>
</evidence>
<dbReference type="Proteomes" id="UP000017126">
    <property type="component" value="Unassembled WGS sequence"/>
</dbReference>
<dbReference type="RefSeq" id="WP_023043216.1">
    <property type="nucleotide sequence ID" value="NZ_KI518290.1"/>
</dbReference>
<feature type="domain" description="HTH cro/C1-type" evidence="2">
    <location>
        <begin position="10"/>
        <end position="64"/>
    </location>
</feature>
<dbReference type="EMBL" id="AXOL01000070">
    <property type="protein sequence ID" value="ERT48210.1"/>
    <property type="molecule type" value="Genomic_DNA"/>
</dbReference>
<dbReference type="PANTHER" id="PTHR46797">
    <property type="entry name" value="HTH-TYPE TRANSCRIPTIONAL REGULATOR"/>
    <property type="match status" value="1"/>
</dbReference>
<dbReference type="PANTHER" id="PTHR46797:SF1">
    <property type="entry name" value="METHYLPHOSPHONATE SYNTHASE"/>
    <property type="match status" value="1"/>
</dbReference>
<gene>
    <name evidence="3" type="ORF">O991_02642</name>
</gene>
<dbReference type="Pfam" id="PF12844">
    <property type="entry name" value="HTH_19"/>
    <property type="match status" value="1"/>
</dbReference>
<evidence type="ECO:0000313" key="4">
    <source>
        <dbReference type="Proteomes" id="UP000017126"/>
    </source>
</evidence>
<dbReference type="InterPro" id="IPR050807">
    <property type="entry name" value="TransReg_Diox_bact_type"/>
</dbReference>
<dbReference type="InterPro" id="IPR001387">
    <property type="entry name" value="Cro/C1-type_HTH"/>
</dbReference>
<dbReference type="CDD" id="cd00093">
    <property type="entry name" value="HTH_XRE"/>
    <property type="match status" value="1"/>
</dbReference>
<sequence>MYEDFVPERLAKLRLQKGVSARDMSLSLGQANNYINNIENKKSLPAMQSFFYICEYLGVTPQEFFDEGNPYPETLQEFIEEAKKLDPKSMAHLLGIMKELNSKK</sequence>
<keyword evidence="1" id="KW-0238">DNA-binding</keyword>
<accession>A0AAV3KXT6</accession>
<dbReference type="SUPFAM" id="SSF47413">
    <property type="entry name" value="lambda repressor-like DNA-binding domains"/>
    <property type="match status" value="1"/>
</dbReference>
<evidence type="ECO:0000256" key="1">
    <source>
        <dbReference type="ARBA" id="ARBA00023125"/>
    </source>
</evidence>
<dbReference type="GO" id="GO:0005829">
    <property type="term" value="C:cytosol"/>
    <property type="evidence" value="ECO:0007669"/>
    <property type="project" value="TreeGrafter"/>
</dbReference>
<dbReference type="PROSITE" id="PS50943">
    <property type="entry name" value="HTH_CROC1"/>
    <property type="match status" value="1"/>
</dbReference>
<name>A0AAV3KXT6_ENTFC</name>
<dbReference type="GO" id="GO:0003700">
    <property type="term" value="F:DNA-binding transcription factor activity"/>
    <property type="evidence" value="ECO:0007669"/>
    <property type="project" value="TreeGrafter"/>
</dbReference>
<dbReference type="SMART" id="SM00530">
    <property type="entry name" value="HTH_XRE"/>
    <property type="match status" value="1"/>
</dbReference>
<dbReference type="InterPro" id="IPR010982">
    <property type="entry name" value="Lambda_DNA-bd_dom_sf"/>
</dbReference>
<dbReference type="Gene3D" id="1.10.260.40">
    <property type="entry name" value="lambda repressor-like DNA-binding domains"/>
    <property type="match status" value="1"/>
</dbReference>
<dbReference type="AlphaFoldDB" id="A0AAV3KXT6"/>
<protein>
    <recommendedName>
        <fullName evidence="2">HTH cro/C1-type domain-containing protein</fullName>
    </recommendedName>
</protein>
<dbReference type="GO" id="GO:0003677">
    <property type="term" value="F:DNA binding"/>
    <property type="evidence" value="ECO:0007669"/>
    <property type="project" value="UniProtKB-KW"/>
</dbReference>
<reference evidence="3 4" key="1">
    <citation type="submission" date="2013-09" db="EMBL/GenBank/DDBJ databases">
        <title>The Genome Sequence of Enterococcus faecium 10/96A.</title>
        <authorList>
            <consortium name="The Broad Institute Genome Sequencing Platform"/>
            <consortium name="The Broad Institute Genome Sequencing Center for Infectious Disease"/>
            <person name="Earl A.M."/>
            <person name="Gilmore M.S."/>
            <person name="Lebreton F."/>
            <person name="Courvalin P."/>
            <person name="Walker B."/>
            <person name="Young S.K."/>
            <person name="Zeng Q."/>
            <person name="Gargeya S."/>
            <person name="Fitzgerald M."/>
            <person name="Haas B."/>
            <person name="Abouelleil A."/>
            <person name="Alvarado L."/>
            <person name="Arachchi H.M."/>
            <person name="Berlin A.M."/>
            <person name="Chapman S.B."/>
            <person name="Dewar J."/>
            <person name="Goldberg J."/>
            <person name="Griggs A."/>
            <person name="Gujja S."/>
            <person name="Hansen M."/>
            <person name="Howarth C."/>
            <person name="Imamovic A."/>
            <person name="Larimer J."/>
            <person name="McCowan C."/>
            <person name="Murphy C."/>
            <person name="Neiman D."/>
            <person name="Pearson M."/>
            <person name="Priest M."/>
            <person name="Roberts A."/>
            <person name="Saif S."/>
            <person name="Shea T."/>
            <person name="Sisk P."/>
            <person name="Sykes S."/>
            <person name="Wortman J."/>
            <person name="Nusbaum C."/>
            <person name="Birren B."/>
        </authorList>
    </citation>
    <scope>NUCLEOTIDE SEQUENCE [LARGE SCALE GENOMIC DNA]</scope>
    <source>
        <strain evidence="3 4">10/96A</strain>
    </source>
</reference>
<evidence type="ECO:0000259" key="2">
    <source>
        <dbReference type="PROSITE" id="PS50943"/>
    </source>
</evidence>
<comment type="caution">
    <text evidence="3">The sequence shown here is derived from an EMBL/GenBank/DDBJ whole genome shotgun (WGS) entry which is preliminary data.</text>
</comment>